<dbReference type="PANTHER" id="PTHR43791">
    <property type="entry name" value="PERMEASE-RELATED"/>
    <property type="match status" value="1"/>
</dbReference>
<dbReference type="PANTHER" id="PTHR43791:SF36">
    <property type="entry name" value="TRANSPORTER, PUTATIVE (AFU_ORTHOLOGUE AFUA_6G08340)-RELATED"/>
    <property type="match status" value="1"/>
</dbReference>
<feature type="domain" description="Major facilitator superfamily (MFS) profile" evidence="8">
    <location>
        <begin position="32"/>
        <end position="468"/>
    </location>
</feature>
<comment type="caution">
    <text evidence="9">The sequence shown here is derived from an EMBL/GenBank/DDBJ whole genome shotgun (WGS) entry which is preliminary data.</text>
</comment>
<sequence length="505" mass="56915">MDPKAAGLTKARKRWWTHEEDVRVRRKLDIHVVPIMFLCFTFSFLDRTNIGNAKTSMVKSLGLSDHQFVWLLTIFFIAFTTFQFLLISYAIFPPRKYVATCIFVWGLCGTLQAVGQNWASYMAFRFFLGVAEAGFSSGAALFFSTLYPRNEAGLRFTVFISAGAFASTWSGALAYGVLHLNGRLEGWRVLFLIEGLLTIAFSPVVWFLLPNNTATAWFLTERERQIAGARLLNDDLQRLDTPQEVEDGPEEKEEQREASPIKTNLNSYRDLFDFNVAVRAFKHPLAFISAALFFCVSLAGSSFPIYLPTILETFGHTTVDSQRWTVPPYLAALAVSLSAAYFCDRYGGRGLVSGTMMLLGANGYLILALAENNRLKYFACVIIAIAVFTSAPLIYFWMSNQMHHSRRGLALVILGTIGQGGPFVGTRLFPKREGPSYRRGLLSCAGVLFLGFTIAMATTAWMYFDNRKRQKLHPISKPKTQEEADKQERDIGRNAAESLYFRWQF</sequence>
<feature type="transmembrane region" description="Helical" evidence="7">
    <location>
        <begin position="156"/>
        <end position="177"/>
    </location>
</feature>
<dbReference type="AlphaFoldDB" id="A0A8X7MSS3"/>
<keyword evidence="10" id="KW-1185">Reference proteome</keyword>
<proteinExistence type="predicted"/>
<feature type="transmembrane region" description="Helical" evidence="7">
    <location>
        <begin position="68"/>
        <end position="90"/>
    </location>
</feature>
<feature type="region of interest" description="Disordered" evidence="6">
    <location>
        <begin position="240"/>
        <end position="259"/>
    </location>
</feature>
<keyword evidence="5 7" id="KW-0472">Membrane</keyword>
<comment type="subcellular location">
    <subcellularLocation>
        <location evidence="1">Membrane</location>
        <topology evidence="1">Multi-pass membrane protein</topology>
    </subcellularLocation>
</comment>
<keyword evidence="3 7" id="KW-0812">Transmembrane</keyword>
<dbReference type="FunFam" id="1.20.1250.20:FF:000013">
    <property type="entry name" value="MFS general substrate transporter"/>
    <property type="match status" value="1"/>
</dbReference>
<feature type="compositionally biased region" description="Acidic residues" evidence="6">
    <location>
        <begin position="243"/>
        <end position="252"/>
    </location>
</feature>
<evidence type="ECO:0000313" key="9">
    <source>
        <dbReference type="EMBL" id="KAE8247586.1"/>
    </source>
</evidence>
<dbReference type="GO" id="GO:0022857">
    <property type="term" value="F:transmembrane transporter activity"/>
    <property type="evidence" value="ECO:0007669"/>
    <property type="project" value="InterPro"/>
</dbReference>
<name>A0A8X7MSS3_9BASI</name>
<dbReference type="InterPro" id="IPR011701">
    <property type="entry name" value="MFS"/>
</dbReference>
<feature type="transmembrane region" description="Helical" evidence="7">
    <location>
        <begin position="285"/>
        <end position="306"/>
    </location>
</feature>
<evidence type="ECO:0000256" key="1">
    <source>
        <dbReference type="ARBA" id="ARBA00004141"/>
    </source>
</evidence>
<dbReference type="SUPFAM" id="SSF103473">
    <property type="entry name" value="MFS general substrate transporter"/>
    <property type="match status" value="1"/>
</dbReference>
<dbReference type="EMBL" id="LWDE02000451">
    <property type="protein sequence ID" value="KAE8247586.1"/>
    <property type="molecule type" value="Genomic_DNA"/>
</dbReference>
<reference evidence="9" key="2">
    <citation type="journal article" date="2019" name="IMA Fungus">
        <title>Genome sequencing and comparison of five Tilletia species to identify candidate genes for the detection of regulated species infecting wheat.</title>
        <authorList>
            <person name="Nguyen H.D.T."/>
            <person name="Sultana T."/>
            <person name="Kesanakurti P."/>
            <person name="Hambleton S."/>
        </authorList>
    </citation>
    <scope>NUCLEOTIDE SEQUENCE</scope>
    <source>
        <strain evidence="9">DAOMC 236426</strain>
    </source>
</reference>
<organism evidence="9 10">
    <name type="scientific">Tilletia controversa</name>
    <name type="common">dwarf bunt fungus</name>
    <dbReference type="NCBI Taxonomy" id="13291"/>
    <lineage>
        <taxon>Eukaryota</taxon>
        <taxon>Fungi</taxon>
        <taxon>Dikarya</taxon>
        <taxon>Basidiomycota</taxon>
        <taxon>Ustilaginomycotina</taxon>
        <taxon>Exobasidiomycetes</taxon>
        <taxon>Tilletiales</taxon>
        <taxon>Tilletiaceae</taxon>
        <taxon>Tilletia</taxon>
    </lineage>
</organism>
<feature type="transmembrane region" description="Helical" evidence="7">
    <location>
        <begin position="28"/>
        <end position="45"/>
    </location>
</feature>
<keyword evidence="4 7" id="KW-1133">Transmembrane helix</keyword>
<protein>
    <recommendedName>
        <fullName evidence="8">Major facilitator superfamily (MFS) profile domain-containing protein</fullName>
    </recommendedName>
</protein>
<feature type="transmembrane region" description="Helical" evidence="7">
    <location>
        <begin position="121"/>
        <end position="144"/>
    </location>
</feature>
<dbReference type="PROSITE" id="PS50850">
    <property type="entry name" value="MFS"/>
    <property type="match status" value="1"/>
</dbReference>
<dbReference type="Proteomes" id="UP000077684">
    <property type="component" value="Unassembled WGS sequence"/>
</dbReference>
<evidence type="ECO:0000256" key="3">
    <source>
        <dbReference type="ARBA" id="ARBA00022692"/>
    </source>
</evidence>
<feature type="transmembrane region" description="Helical" evidence="7">
    <location>
        <begin position="376"/>
        <end position="397"/>
    </location>
</feature>
<feature type="transmembrane region" description="Helical" evidence="7">
    <location>
        <begin position="189"/>
        <end position="209"/>
    </location>
</feature>
<dbReference type="InterPro" id="IPR020846">
    <property type="entry name" value="MFS_dom"/>
</dbReference>
<dbReference type="Pfam" id="PF07690">
    <property type="entry name" value="MFS_1"/>
    <property type="match status" value="1"/>
</dbReference>
<evidence type="ECO:0000313" key="10">
    <source>
        <dbReference type="Proteomes" id="UP000077684"/>
    </source>
</evidence>
<evidence type="ECO:0000256" key="5">
    <source>
        <dbReference type="ARBA" id="ARBA00023136"/>
    </source>
</evidence>
<dbReference type="FunFam" id="1.20.1250.20:FF:000018">
    <property type="entry name" value="MFS transporter permease"/>
    <property type="match status" value="1"/>
</dbReference>
<gene>
    <name evidence="9" type="ORF">A4X06_0g4342</name>
</gene>
<accession>A0A8X7MSS3</accession>
<feature type="transmembrane region" description="Helical" evidence="7">
    <location>
        <begin position="350"/>
        <end position="370"/>
    </location>
</feature>
<evidence type="ECO:0000256" key="4">
    <source>
        <dbReference type="ARBA" id="ARBA00022989"/>
    </source>
</evidence>
<feature type="transmembrane region" description="Helical" evidence="7">
    <location>
        <begin position="409"/>
        <end position="428"/>
    </location>
</feature>
<evidence type="ECO:0000256" key="6">
    <source>
        <dbReference type="SAM" id="MobiDB-lite"/>
    </source>
</evidence>
<evidence type="ECO:0000256" key="2">
    <source>
        <dbReference type="ARBA" id="ARBA00022448"/>
    </source>
</evidence>
<dbReference type="GO" id="GO:0016020">
    <property type="term" value="C:membrane"/>
    <property type="evidence" value="ECO:0007669"/>
    <property type="project" value="UniProtKB-SubCell"/>
</dbReference>
<dbReference type="InterPro" id="IPR036259">
    <property type="entry name" value="MFS_trans_sf"/>
</dbReference>
<keyword evidence="2" id="KW-0813">Transport</keyword>
<evidence type="ECO:0000256" key="7">
    <source>
        <dbReference type="SAM" id="Phobius"/>
    </source>
</evidence>
<evidence type="ECO:0000259" key="8">
    <source>
        <dbReference type="PROSITE" id="PS50850"/>
    </source>
</evidence>
<feature type="transmembrane region" description="Helical" evidence="7">
    <location>
        <begin position="440"/>
        <end position="464"/>
    </location>
</feature>
<reference evidence="9" key="1">
    <citation type="submission" date="2016-04" db="EMBL/GenBank/DDBJ databases">
        <authorList>
            <person name="Nguyen H.D."/>
            <person name="Samba Siva P."/>
            <person name="Cullis J."/>
            <person name="Levesque C.A."/>
            <person name="Hambleton S."/>
        </authorList>
    </citation>
    <scope>NUCLEOTIDE SEQUENCE</scope>
    <source>
        <strain evidence="9">DAOMC 236426</strain>
    </source>
</reference>
<dbReference type="Gene3D" id="1.20.1250.20">
    <property type="entry name" value="MFS general substrate transporter like domains"/>
    <property type="match status" value="1"/>
</dbReference>
<feature type="transmembrane region" description="Helical" evidence="7">
    <location>
        <begin position="97"/>
        <end position="115"/>
    </location>
</feature>